<feature type="domain" description="Protein kinase" evidence="7">
    <location>
        <begin position="483"/>
        <end position="749"/>
    </location>
</feature>
<dbReference type="Pfam" id="PF00069">
    <property type="entry name" value="Pkinase"/>
    <property type="match status" value="1"/>
</dbReference>
<keyword evidence="8" id="KW-0723">Serine/threonine-protein kinase</keyword>
<evidence type="ECO:0000256" key="4">
    <source>
        <dbReference type="ARBA" id="ARBA00022840"/>
    </source>
</evidence>
<dbReference type="PROSITE" id="PS00108">
    <property type="entry name" value="PROTEIN_KINASE_ST"/>
    <property type="match status" value="1"/>
</dbReference>
<dbReference type="Gene3D" id="3.30.450.20">
    <property type="entry name" value="PAS domain"/>
    <property type="match status" value="1"/>
</dbReference>
<feature type="transmembrane region" description="Helical" evidence="6">
    <location>
        <begin position="445"/>
        <end position="470"/>
    </location>
</feature>
<dbReference type="InterPro" id="IPR011009">
    <property type="entry name" value="Kinase-like_dom_sf"/>
</dbReference>
<keyword evidence="4 5" id="KW-0067">ATP-binding</keyword>
<name>A0ABM7VA32_9BACT</name>
<keyword evidence="6" id="KW-0812">Transmembrane</keyword>
<keyword evidence="1" id="KW-0808">Transferase</keyword>
<keyword evidence="3 8" id="KW-0418">Kinase</keyword>
<sequence>MHQDKHQKVSDIIAQVMDLPPELAQAKIDLLSEGDESVRKEVMSLLNFVEESPITKSGTTTANKTKSIIQRVGADTQFTSKKKISVLEQWRNQLLVPKRVRALALASCLLLISLCGNLFRSGVRREIINQQRKELESILIAQHKLLKTWVGNQLTEVSREVSDSTELHQTAVEILQASAQKPFIDRTFKVDAHKRFDTLLDKIKEQGNASLIAIIDLSGAVVAFHNNAVDSATEIEADSTLNHYIVGTYISKDLMGILSDLREGRSVFLPPFQEQKKHILIDNYNTYCYFCAPIYDEQRRIIGGVAVAANPQHQFSKLFNIALEGKGGESYAFDHEGRLISKTLTELDQVGLITASSDTIHHNSIQAMRDPEESSNYVRIVQRALEAKGTTSDSLNYGTVMEPYRNYAGKEMVGAWYWLPEYNFGVATEVEADEVFAPIRYIRIVYFPMFFVIIILSILLFNSNVNISLLKKKVSKANRMGHYMIKKKIGEGGFGEVYLAEHAFLRRPTAIKVLRKELIESEHLQRFEREVQMVARLSHPNTIRIYDYNYTKDGRFYYAMEFLDGISLQELVKLHGEQPIERVLHILMQVSKSLKEAHQMGLVHRDIKPQNIMLCKIGGEPDYIKVLDFGLVKDMHDEEEITQMNQVAGTPSYLAPERMSNPKLADHRVDIYSLGAIGFFLLGKKLLIDMLSQSNLGGKPLTKDMINIDAYQMQDLPSELIDFLFSCMAYDINDRPADINEVLMTIERLQERYHWTEAKRKEWWKKFDAYDV</sequence>
<dbReference type="PANTHER" id="PTHR43289">
    <property type="entry name" value="MITOGEN-ACTIVATED PROTEIN KINASE KINASE KINASE 20-RELATED"/>
    <property type="match status" value="1"/>
</dbReference>
<dbReference type="Proteomes" id="UP001354989">
    <property type="component" value="Chromosome"/>
</dbReference>
<dbReference type="PANTHER" id="PTHR43289:SF6">
    <property type="entry name" value="SERINE_THREONINE-PROTEIN KINASE NEKL-3"/>
    <property type="match status" value="1"/>
</dbReference>
<keyword evidence="9" id="KW-1185">Reference proteome</keyword>
<dbReference type="EMBL" id="AP025292">
    <property type="protein sequence ID" value="BDC97779.1"/>
    <property type="molecule type" value="Genomic_DNA"/>
</dbReference>
<feature type="binding site" evidence="5">
    <location>
        <position position="512"/>
    </location>
    <ligand>
        <name>ATP</name>
        <dbReference type="ChEBI" id="CHEBI:30616"/>
    </ligand>
</feature>
<dbReference type="InterPro" id="IPR017441">
    <property type="entry name" value="Protein_kinase_ATP_BS"/>
</dbReference>
<dbReference type="Gene3D" id="1.10.510.10">
    <property type="entry name" value="Transferase(Phosphotransferase) domain 1"/>
    <property type="match status" value="1"/>
</dbReference>
<evidence type="ECO:0000256" key="6">
    <source>
        <dbReference type="SAM" id="Phobius"/>
    </source>
</evidence>
<keyword evidence="6" id="KW-0472">Membrane</keyword>
<organism evidence="8 9">
    <name type="scientific">Persicobacter psychrovividus</name>
    <dbReference type="NCBI Taxonomy" id="387638"/>
    <lineage>
        <taxon>Bacteria</taxon>
        <taxon>Pseudomonadati</taxon>
        <taxon>Bacteroidota</taxon>
        <taxon>Cytophagia</taxon>
        <taxon>Cytophagales</taxon>
        <taxon>Persicobacteraceae</taxon>
        <taxon>Persicobacter</taxon>
    </lineage>
</organism>
<accession>A0ABM7VA32</accession>
<evidence type="ECO:0000256" key="2">
    <source>
        <dbReference type="ARBA" id="ARBA00022741"/>
    </source>
</evidence>
<evidence type="ECO:0000313" key="9">
    <source>
        <dbReference type="Proteomes" id="UP001354989"/>
    </source>
</evidence>
<dbReference type="SMART" id="SM00220">
    <property type="entry name" value="S_TKc"/>
    <property type="match status" value="1"/>
</dbReference>
<dbReference type="PROSITE" id="PS00107">
    <property type="entry name" value="PROTEIN_KINASE_ATP"/>
    <property type="match status" value="1"/>
</dbReference>
<dbReference type="InterPro" id="IPR008271">
    <property type="entry name" value="Ser/Thr_kinase_AS"/>
</dbReference>
<reference evidence="8 9" key="1">
    <citation type="submission" date="2021-12" db="EMBL/GenBank/DDBJ databases">
        <title>Genome sequencing of bacteria with rrn-lacking chromosome and rrn-plasmid.</title>
        <authorList>
            <person name="Anda M."/>
            <person name="Iwasaki W."/>
        </authorList>
    </citation>
    <scope>NUCLEOTIDE SEQUENCE [LARGE SCALE GENOMIC DNA]</scope>
    <source>
        <strain evidence="8 9">NBRC 101262</strain>
    </source>
</reference>
<dbReference type="RefSeq" id="WP_332919347.1">
    <property type="nucleotide sequence ID" value="NZ_AP025292.1"/>
</dbReference>
<protein>
    <submittedName>
        <fullName evidence="8">Serine/threonine protein kinase</fullName>
    </submittedName>
</protein>
<dbReference type="GO" id="GO:0004674">
    <property type="term" value="F:protein serine/threonine kinase activity"/>
    <property type="evidence" value="ECO:0007669"/>
    <property type="project" value="UniProtKB-KW"/>
</dbReference>
<dbReference type="InterPro" id="IPR000719">
    <property type="entry name" value="Prot_kinase_dom"/>
</dbReference>
<keyword evidence="2 5" id="KW-0547">Nucleotide-binding</keyword>
<evidence type="ECO:0000313" key="8">
    <source>
        <dbReference type="EMBL" id="BDC97779.1"/>
    </source>
</evidence>
<dbReference type="PROSITE" id="PS50011">
    <property type="entry name" value="PROTEIN_KINASE_DOM"/>
    <property type="match status" value="1"/>
</dbReference>
<evidence type="ECO:0000256" key="3">
    <source>
        <dbReference type="ARBA" id="ARBA00022777"/>
    </source>
</evidence>
<dbReference type="Gene3D" id="3.30.200.20">
    <property type="entry name" value="Phosphorylase Kinase, domain 1"/>
    <property type="match status" value="1"/>
</dbReference>
<dbReference type="SUPFAM" id="SSF56112">
    <property type="entry name" value="Protein kinase-like (PK-like)"/>
    <property type="match status" value="1"/>
</dbReference>
<dbReference type="CDD" id="cd14014">
    <property type="entry name" value="STKc_PknB_like"/>
    <property type="match status" value="1"/>
</dbReference>
<gene>
    <name evidence="8" type="ORF">PEPS_00600</name>
</gene>
<evidence type="ECO:0000259" key="7">
    <source>
        <dbReference type="PROSITE" id="PS50011"/>
    </source>
</evidence>
<proteinExistence type="predicted"/>
<keyword evidence="6" id="KW-1133">Transmembrane helix</keyword>
<evidence type="ECO:0000256" key="1">
    <source>
        <dbReference type="ARBA" id="ARBA00022679"/>
    </source>
</evidence>
<evidence type="ECO:0000256" key="5">
    <source>
        <dbReference type="PROSITE-ProRule" id="PRU10141"/>
    </source>
</evidence>